<feature type="compositionally biased region" description="Low complexity" evidence="1">
    <location>
        <begin position="21"/>
        <end position="32"/>
    </location>
</feature>
<evidence type="ECO:0000313" key="2">
    <source>
        <dbReference type="EMBL" id="KAK2829949.1"/>
    </source>
</evidence>
<accession>A0AA88M3Z6</accession>
<organism evidence="2 3">
    <name type="scientific">Channa striata</name>
    <name type="common">Snakehead murrel</name>
    <name type="synonym">Ophicephalus striatus</name>
    <dbReference type="NCBI Taxonomy" id="64152"/>
    <lineage>
        <taxon>Eukaryota</taxon>
        <taxon>Metazoa</taxon>
        <taxon>Chordata</taxon>
        <taxon>Craniata</taxon>
        <taxon>Vertebrata</taxon>
        <taxon>Euteleostomi</taxon>
        <taxon>Actinopterygii</taxon>
        <taxon>Neopterygii</taxon>
        <taxon>Teleostei</taxon>
        <taxon>Neoteleostei</taxon>
        <taxon>Acanthomorphata</taxon>
        <taxon>Anabantaria</taxon>
        <taxon>Anabantiformes</taxon>
        <taxon>Channoidei</taxon>
        <taxon>Channidae</taxon>
        <taxon>Channa</taxon>
    </lineage>
</organism>
<feature type="compositionally biased region" description="Polar residues" evidence="1">
    <location>
        <begin position="52"/>
        <end position="62"/>
    </location>
</feature>
<name>A0AA88M3Z6_CHASR</name>
<keyword evidence="3" id="KW-1185">Reference proteome</keyword>
<comment type="caution">
    <text evidence="2">The sequence shown here is derived from an EMBL/GenBank/DDBJ whole genome shotgun (WGS) entry which is preliminary data.</text>
</comment>
<evidence type="ECO:0000256" key="1">
    <source>
        <dbReference type="SAM" id="MobiDB-lite"/>
    </source>
</evidence>
<sequence>MRSVVRRSYSDALSRSERSRSPSPWSLRSLALTQSAATAKHTDDPKSRAARFSSNHSMSSRLASPHPVDAGEGNGDGDKGVALCPPECITGSASACHSSEEETRVPRHNATCLGYGGARREPLTDREAIRAYRTLMLGLADFDDEAEPTPAQGEELRRDGIRMRAFWLTTYGSLVCVEEPSKDLKFCKLRRDNLRTALALWTTKPELCAQGVKASSAAHAALIEMCGEASRLSRGRFYNLYARYLLPVETEEKAKAGCPEVLLARRQTPYRRRHETPVDERSITTREIRTQIPLELLKTYACPLSDRALGVTLRRSGKEILTPVCG</sequence>
<reference evidence="2" key="1">
    <citation type="submission" date="2023-07" db="EMBL/GenBank/DDBJ databases">
        <title>Chromosome-level Genome Assembly of Striped Snakehead (Channa striata).</title>
        <authorList>
            <person name="Liu H."/>
        </authorList>
    </citation>
    <scope>NUCLEOTIDE SEQUENCE</scope>
    <source>
        <strain evidence="2">Gz</strain>
        <tissue evidence="2">Muscle</tissue>
    </source>
</reference>
<proteinExistence type="predicted"/>
<dbReference type="EMBL" id="JAUPFM010000014">
    <property type="protein sequence ID" value="KAK2829949.1"/>
    <property type="molecule type" value="Genomic_DNA"/>
</dbReference>
<dbReference type="AlphaFoldDB" id="A0AA88M3Z6"/>
<gene>
    <name evidence="2" type="ORF">Q5P01_017880</name>
</gene>
<protein>
    <submittedName>
        <fullName evidence="2">Uncharacterized protein</fullName>
    </submittedName>
</protein>
<feature type="region of interest" description="Disordered" evidence="1">
    <location>
        <begin position="1"/>
        <end position="78"/>
    </location>
</feature>
<evidence type="ECO:0000313" key="3">
    <source>
        <dbReference type="Proteomes" id="UP001187415"/>
    </source>
</evidence>
<dbReference type="Proteomes" id="UP001187415">
    <property type="component" value="Unassembled WGS sequence"/>
</dbReference>